<feature type="domain" description="MULE transposase" evidence="2">
    <location>
        <begin position="732"/>
        <end position="831"/>
    </location>
</feature>
<proteinExistence type="predicted"/>
<protein>
    <recommendedName>
        <fullName evidence="2">MULE transposase domain-containing protein</fullName>
    </recommendedName>
</protein>
<accession>A0A7J6QRY8</accession>
<evidence type="ECO:0000259" key="2">
    <source>
        <dbReference type="Pfam" id="PF10551"/>
    </source>
</evidence>
<name>A0A7J6QRY8_PEROL</name>
<dbReference type="PANTHER" id="PTHR23274:SF11">
    <property type="entry name" value="ATP-DEPENDENT DNA HELICASE PIF1"/>
    <property type="match status" value="1"/>
</dbReference>
<dbReference type="AlphaFoldDB" id="A0A7J6QRY8"/>
<dbReference type="SUPFAM" id="SSF52540">
    <property type="entry name" value="P-loop containing nucleoside triphosphate hydrolases"/>
    <property type="match status" value="1"/>
</dbReference>
<comment type="caution">
    <text evidence="3">The sequence shown here is derived from an EMBL/GenBank/DDBJ whole genome shotgun (WGS) entry which is preliminary data.</text>
</comment>
<dbReference type="EMBL" id="JABANM010027427">
    <property type="protein sequence ID" value="KAF4711334.1"/>
    <property type="molecule type" value="Genomic_DNA"/>
</dbReference>
<dbReference type="PANTHER" id="PTHR23274">
    <property type="entry name" value="DNA HELICASE-RELATED"/>
    <property type="match status" value="1"/>
</dbReference>
<sequence>MVPSPPCFQKKDVDSMGYRSTLNLKIGARVMTTINHPTHRYTNGMMGTVRQILGTEGSHEPRVSILFDGALLPVDVTRETFVVRNPEGDIVFSRKQFPITLAYALTAHKTVGLTLAGIWVKLPFPRVPASRDDTIRAYWKREWIVGGMYTILSRVGCSSQVKVYPLRNSSRREQVSPVFFMDPEASRFDEACKESSWLIGGEFGGAATSQSSQREQRAGPIPNLGADRDVDSHSAHLRDLNLAVEGLSDRIDNLRADYHLANHFARAGQGLERFTDPIVYCLSIPHLASKVDTLPFDMRLRFYKDLHVRLNLTDSGRDLSEEEVCNILRGTRQSTGLSEGRAEVGPQSDEGNPADRSNLCNDPDPDSRVPQPPDATECQSPAIHSLGDLDSVNLDSDGVGTVDEEYEDHIISDARTVEATSEPSEVELTEPDLHRIPHGGSQNELFANEPFLVRRGHLYNVVGAYLIEHDHYRLADLTLEKLRHGRRSCILECRRTASKRSRGKEPTRGSRPDWRLWPDFICPLSQCLVRMERETCYFFPMKSSAGTSQQWRAHSHPHKSYICRSATVPPDVCDHWAALIDEDPCRTLDDLIEGSNEWYASGKYSSSTMTFILNKGLKDYEAIRGAARSIKPNGRAGLSVDAFVEQLTPLRRDSAAVKEEISDIIRSLVAVEKGSTEAETMAKARQADDCIFVGDILCRHSPGERGRDDVDVFAALATSPRMLKNLEGIHTLGVDSTFNCVHADIVVAVLASLPPHQTAKPVGIAIINSENSEALGHVLRQLMNAADDAGVCNHVPKAVVTDGSPANHKALIEVFGPHTQIVSCLFHVIQKAKEKKAAAKLPESVWRAILNDLRLLADATTRDEWRVLRDLCLGEWLQDTHAENVAIKCFFDKFSHYLNDEDWRSYWGSYAVGPRTNNGVEKFNGELKKVLLKSRYRRTLSELGSFFASPRKWIRLSQYGGRQLLGEVTKKQRKLAARLFQREIYCLIPATWHPTSSEHYQGDQWLYARDESQGGSSGGQLSDRVFGEEDFEAKKMVNYSYASLAEVRRLRKTYFIVSYKRTADPHAPPPDGPTCSCIQWSRKHIYSHVICTAYLMQEEVSEEWKYLRAFFSLPRRRQRKDGRITDQALPENIRYGFKRGARGPSKRSREKQRDSGRPAAGSRHQTSRARETIGTENEGPTPEPTERLSCGEILSDCGEEERCETSEEELHVHDAALRLNTQTDLTRSISATAARSSAQLPSEITSGEDASASTGVVAPKIVIPGETTN</sequence>
<dbReference type="Pfam" id="PF10551">
    <property type="entry name" value="MULE"/>
    <property type="match status" value="1"/>
</dbReference>
<evidence type="ECO:0000313" key="4">
    <source>
        <dbReference type="Proteomes" id="UP000574390"/>
    </source>
</evidence>
<dbReference type="InterPro" id="IPR027417">
    <property type="entry name" value="P-loop_NTPase"/>
</dbReference>
<evidence type="ECO:0000256" key="1">
    <source>
        <dbReference type="SAM" id="MobiDB-lite"/>
    </source>
</evidence>
<organism evidence="3 4">
    <name type="scientific">Perkinsus olseni</name>
    <name type="common">Perkinsus atlanticus</name>
    <dbReference type="NCBI Taxonomy" id="32597"/>
    <lineage>
        <taxon>Eukaryota</taxon>
        <taxon>Sar</taxon>
        <taxon>Alveolata</taxon>
        <taxon>Perkinsozoa</taxon>
        <taxon>Perkinsea</taxon>
        <taxon>Perkinsida</taxon>
        <taxon>Perkinsidae</taxon>
        <taxon>Perkinsus</taxon>
    </lineage>
</organism>
<dbReference type="InterPro" id="IPR018289">
    <property type="entry name" value="MULE_transposase_dom"/>
</dbReference>
<reference evidence="3 4" key="1">
    <citation type="submission" date="2020-04" db="EMBL/GenBank/DDBJ databases">
        <title>Perkinsus olseni comparative genomics.</title>
        <authorList>
            <person name="Bogema D.R."/>
        </authorList>
    </citation>
    <scope>NUCLEOTIDE SEQUENCE [LARGE SCALE GENOMIC DNA]</scope>
    <source>
        <strain evidence="3">ATCC PRA-205</strain>
    </source>
</reference>
<feature type="region of interest" description="Disordered" evidence="1">
    <location>
        <begin position="1122"/>
        <end position="1189"/>
    </location>
</feature>
<feature type="compositionally biased region" description="Basic residues" evidence="1">
    <location>
        <begin position="1136"/>
        <end position="1150"/>
    </location>
</feature>
<gene>
    <name evidence="3" type="ORF">FOZ62_015692</name>
</gene>
<dbReference type="Proteomes" id="UP000574390">
    <property type="component" value="Unassembled WGS sequence"/>
</dbReference>
<feature type="region of interest" description="Disordered" evidence="1">
    <location>
        <begin position="335"/>
        <end position="379"/>
    </location>
</feature>
<evidence type="ECO:0000313" key="3">
    <source>
        <dbReference type="EMBL" id="KAF4711334.1"/>
    </source>
</evidence>
<feature type="region of interest" description="Disordered" evidence="1">
    <location>
        <begin position="1233"/>
        <end position="1253"/>
    </location>
</feature>